<dbReference type="PROSITE" id="PS51294">
    <property type="entry name" value="HTH_MYB"/>
    <property type="match status" value="2"/>
</dbReference>
<protein>
    <recommendedName>
        <fullName evidence="5">Myb-like DNA-binding domain containing protein</fullName>
    </recommendedName>
</protein>
<sequence>MQSTNNRRHFTKEEDMEIRTLVTRNGFKWDLISTLLPGHTPRQIRDRYVNYLIPCQSLRHQWTLEEDMKLTQMYNQYGPKWTMFSNFFVGRTPNSIKNRWNTYVSKQFKSYTLKVGNSQFQKNDFEPIHQQEQCTLINKANDILSLDFENIFSDVIDPFQSWSFEIPIM</sequence>
<feature type="domain" description="Myb-like" evidence="1">
    <location>
        <begin position="59"/>
        <end position="104"/>
    </location>
</feature>
<dbReference type="Pfam" id="PF00249">
    <property type="entry name" value="Myb_DNA-binding"/>
    <property type="match status" value="2"/>
</dbReference>
<keyword evidence="4" id="KW-1185">Reference proteome</keyword>
<dbReference type="PROSITE" id="PS50090">
    <property type="entry name" value="MYB_LIKE"/>
    <property type="match status" value="2"/>
</dbReference>
<name>A0ABR2K4X6_9EUKA</name>
<dbReference type="PANTHER" id="PTHR45614:SF253">
    <property type="entry name" value="CHROMOSOME UNDETERMINED SCAFFOLD_38, WHOLE GENOME SHOTGUN SEQUENCE"/>
    <property type="match status" value="1"/>
</dbReference>
<dbReference type="SMART" id="SM00717">
    <property type="entry name" value="SANT"/>
    <property type="match status" value="2"/>
</dbReference>
<organism evidence="3 4">
    <name type="scientific">Tritrichomonas musculus</name>
    <dbReference type="NCBI Taxonomy" id="1915356"/>
    <lineage>
        <taxon>Eukaryota</taxon>
        <taxon>Metamonada</taxon>
        <taxon>Parabasalia</taxon>
        <taxon>Tritrichomonadida</taxon>
        <taxon>Tritrichomonadidae</taxon>
        <taxon>Tritrichomonas</taxon>
    </lineage>
</organism>
<dbReference type="PANTHER" id="PTHR45614">
    <property type="entry name" value="MYB PROTEIN-RELATED"/>
    <property type="match status" value="1"/>
</dbReference>
<dbReference type="InterPro" id="IPR050560">
    <property type="entry name" value="MYB_TF"/>
</dbReference>
<comment type="caution">
    <text evidence="3">The sequence shown here is derived from an EMBL/GenBank/DDBJ whole genome shotgun (WGS) entry which is preliminary data.</text>
</comment>
<dbReference type="SUPFAM" id="SSF46689">
    <property type="entry name" value="Homeodomain-like"/>
    <property type="match status" value="1"/>
</dbReference>
<gene>
    <name evidence="3" type="ORF">M9Y10_041431</name>
</gene>
<feature type="domain" description="HTH myb-type" evidence="2">
    <location>
        <begin position="59"/>
        <end position="108"/>
    </location>
</feature>
<dbReference type="Proteomes" id="UP001470230">
    <property type="component" value="Unassembled WGS sequence"/>
</dbReference>
<accession>A0ABR2K4X6</accession>
<evidence type="ECO:0000259" key="2">
    <source>
        <dbReference type="PROSITE" id="PS51294"/>
    </source>
</evidence>
<feature type="domain" description="Myb-like" evidence="1">
    <location>
        <begin position="2"/>
        <end position="52"/>
    </location>
</feature>
<dbReference type="InterPro" id="IPR009057">
    <property type="entry name" value="Homeodomain-like_sf"/>
</dbReference>
<feature type="domain" description="HTH myb-type" evidence="2">
    <location>
        <begin position="1"/>
        <end position="56"/>
    </location>
</feature>
<dbReference type="InterPro" id="IPR001005">
    <property type="entry name" value="SANT/Myb"/>
</dbReference>
<evidence type="ECO:0000259" key="1">
    <source>
        <dbReference type="PROSITE" id="PS50090"/>
    </source>
</evidence>
<dbReference type="CDD" id="cd00167">
    <property type="entry name" value="SANT"/>
    <property type="match status" value="2"/>
</dbReference>
<dbReference type="Gene3D" id="1.10.10.60">
    <property type="entry name" value="Homeodomain-like"/>
    <property type="match status" value="2"/>
</dbReference>
<reference evidence="3 4" key="1">
    <citation type="submission" date="2024-04" db="EMBL/GenBank/DDBJ databases">
        <title>Tritrichomonas musculus Genome.</title>
        <authorList>
            <person name="Alves-Ferreira E."/>
            <person name="Grigg M."/>
            <person name="Lorenzi H."/>
            <person name="Galac M."/>
        </authorList>
    </citation>
    <scope>NUCLEOTIDE SEQUENCE [LARGE SCALE GENOMIC DNA]</scope>
    <source>
        <strain evidence="3 4">EAF2021</strain>
    </source>
</reference>
<dbReference type="InterPro" id="IPR017930">
    <property type="entry name" value="Myb_dom"/>
</dbReference>
<evidence type="ECO:0000313" key="3">
    <source>
        <dbReference type="EMBL" id="KAK8885972.1"/>
    </source>
</evidence>
<dbReference type="EMBL" id="JAPFFF010000007">
    <property type="protein sequence ID" value="KAK8885972.1"/>
    <property type="molecule type" value="Genomic_DNA"/>
</dbReference>
<proteinExistence type="predicted"/>
<evidence type="ECO:0008006" key="5">
    <source>
        <dbReference type="Google" id="ProtNLM"/>
    </source>
</evidence>
<evidence type="ECO:0000313" key="4">
    <source>
        <dbReference type="Proteomes" id="UP001470230"/>
    </source>
</evidence>